<comment type="caution">
    <text evidence="1">The sequence shown here is derived from an EMBL/GenBank/DDBJ whole genome shotgun (WGS) entry which is preliminary data.</text>
</comment>
<name>A0A644VU17_9ZZZZ</name>
<accession>A0A644VU17</accession>
<dbReference type="EMBL" id="VSSQ01000406">
    <property type="protein sequence ID" value="MPL93873.1"/>
    <property type="molecule type" value="Genomic_DNA"/>
</dbReference>
<evidence type="ECO:0000313" key="1">
    <source>
        <dbReference type="EMBL" id="MPL93873.1"/>
    </source>
</evidence>
<keyword evidence="1" id="KW-0675">Receptor</keyword>
<organism evidence="1">
    <name type="scientific">bioreactor metagenome</name>
    <dbReference type="NCBI Taxonomy" id="1076179"/>
    <lineage>
        <taxon>unclassified sequences</taxon>
        <taxon>metagenomes</taxon>
        <taxon>ecological metagenomes</taxon>
    </lineage>
</organism>
<protein>
    <submittedName>
        <fullName evidence="1">TonB-dependent receptor SusC</fullName>
    </submittedName>
</protein>
<dbReference type="AlphaFoldDB" id="A0A644VU17"/>
<gene>
    <name evidence="1" type="primary">susC_62</name>
    <name evidence="1" type="ORF">SDC9_40021</name>
</gene>
<dbReference type="SUPFAM" id="SSF56935">
    <property type="entry name" value="Porins"/>
    <property type="match status" value="1"/>
</dbReference>
<proteinExistence type="predicted"/>
<reference evidence="1" key="1">
    <citation type="submission" date="2019-08" db="EMBL/GenBank/DDBJ databases">
        <authorList>
            <person name="Kucharzyk K."/>
            <person name="Murdoch R.W."/>
            <person name="Higgins S."/>
            <person name="Loffler F."/>
        </authorList>
    </citation>
    <scope>NUCLEOTIDE SEQUENCE</scope>
</reference>
<sequence>MLYEYKVPLAGENVSSNKWDNYGQIHNYGVEIQLNGAAIKSKDLTLDVTFNAAWNQNKVVRITGTQYGNYDANGNLIASFQNTGYISSGDGETGNYVMRLTEGGAIGNYWGWKYYGINSKGEWVFQTPAGGYTTDPQDAHKMILGNAFPWLTYGLSGALRYKNYDVSLNFRGQLGGLIFNETRYFYENTRGTENVLLSSFEGNAAKLTNWKTSGSDKASLRRFSDFYLEDASYLKLNDLTIGYTPVLSTETKKYINNLRVYFTAQNIFTLTGYTGHDPSTVSMSGLTPGFDGRSYYPTQHSFNLGVSFKF</sequence>